<dbReference type="EMBL" id="JBEPME010000005">
    <property type="protein sequence ID" value="MET3658203.1"/>
    <property type="molecule type" value="Genomic_DNA"/>
</dbReference>
<evidence type="ECO:0000256" key="2">
    <source>
        <dbReference type="SAM" id="Phobius"/>
    </source>
</evidence>
<dbReference type="RefSeq" id="WP_354313890.1">
    <property type="nucleotide sequence ID" value="NZ_JBEPME010000005.1"/>
</dbReference>
<accession>A0ABV2KDX9</accession>
<feature type="region of interest" description="Disordered" evidence="1">
    <location>
        <begin position="81"/>
        <end position="114"/>
    </location>
</feature>
<keyword evidence="4" id="KW-1185">Reference proteome</keyword>
<evidence type="ECO:0000313" key="4">
    <source>
        <dbReference type="Proteomes" id="UP001549104"/>
    </source>
</evidence>
<evidence type="ECO:0008006" key="5">
    <source>
        <dbReference type="Google" id="ProtNLM"/>
    </source>
</evidence>
<evidence type="ECO:0000313" key="3">
    <source>
        <dbReference type="EMBL" id="MET3658203.1"/>
    </source>
</evidence>
<organism evidence="3 4">
    <name type="scientific">Sporosarcina psychrophila</name>
    <name type="common">Bacillus psychrophilus</name>
    <dbReference type="NCBI Taxonomy" id="1476"/>
    <lineage>
        <taxon>Bacteria</taxon>
        <taxon>Bacillati</taxon>
        <taxon>Bacillota</taxon>
        <taxon>Bacilli</taxon>
        <taxon>Bacillales</taxon>
        <taxon>Caryophanaceae</taxon>
        <taxon>Sporosarcina</taxon>
    </lineage>
</organism>
<name>A0ABV2KDX9_SPOPS</name>
<reference evidence="3 4" key="1">
    <citation type="submission" date="2024-06" db="EMBL/GenBank/DDBJ databases">
        <title>Sorghum-associated microbial communities from plants grown in Nebraska, USA.</title>
        <authorList>
            <person name="Schachtman D."/>
        </authorList>
    </citation>
    <scope>NUCLEOTIDE SEQUENCE [LARGE SCALE GENOMIC DNA]</scope>
    <source>
        <strain evidence="3 4">1288</strain>
    </source>
</reference>
<protein>
    <recommendedName>
        <fullName evidence="5">DUF4179 domain-containing protein</fullName>
    </recommendedName>
</protein>
<evidence type="ECO:0000256" key="1">
    <source>
        <dbReference type="SAM" id="MobiDB-lite"/>
    </source>
</evidence>
<keyword evidence="2" id="KW-0812">Transmembrane</keyword>
<gene>
    <name evidence="3" type="ORF">ABIC55_003320</name>
</gene>
<comment type="caution">
    <text evidence="3">The sequence shown here is derived from an EMBL/GenBank/DDBJ whole genome shotgun (WGS) entry which is preliminary data.</text>
</comment>
<keyword evidence="2" id="KW-1133">Transmembrane helix</keyword>
<feature type="transmembrane region" description="Helical" evidence="2">
    <location>
        <begin position="51"/>
        <end position="72"/>
    </location>
</feature>
<sequence length="410" mass="46003">MTHKDWNDNKIEKLLGDVPDISDDRPMSEILARLKQDERLNTPHRKKSKKWMPALVAVAALLVIGLLVPSMFGENELSMKDQSTDNKMMQSEDAEPSARGASLENESITDEEAEMGTMDGFSTKMASETGRTHHFAVYSEDVTDSTLFHLGLAGDQALSIAVTFIIPNSQINEDIGFLEPTSYDLYKKYADRLDESALGFQEYHPYKGDIAADDHVIIHQLPQDHGYDIASASMEVYLNSLQDTFYGYQEVRFENEDGTATMFSDVGQPSSPLILKSGRNHSNYYMFEQQDGQQYLTSNFSQSQPSLNEALKQMKVKPNDVFQPVIPSTLNFEVKADDKLTTIKFAQPLDLDAMEPEKAMQMVEGMLLTAADFGEQLQFDNVVQEEWNGFNFSQPLPVPVGSNPLPLILK</sequence>
<proteinExistence type="predicted"/>
<dbReference type="Proteomes" id="UP001549104">
    <property type="component" value="Unassembled WGS sequence"/>
</dbReference>
<keyword evidence="2" id="KW-0472">Membrane</keyword>